<organism evidence="2 3">
    <name type="scientific">Aquipluma nitroreducens</name>
    <dbReference type="NCBI Taxonomy" id="2010828"/>
    <lineage>
        <taxon>Bacteria</taxon>
        <taxon>Pseudomonadati</taxon>
        <taxon>Bacteroidota</taxon>
        <taxon>Bacteroidia</taxon>
        <taxon>Marinilabiliales</taxon>
        <taxon>Prolixibacteraceae</taxon>
        <taxon>Aquipluma</taxon>
    </lineage>
</organism>
<feature type="transmembrane region" description="Helical" evidence="1">
    <location>
        <begin position="30"/>
        <end position="53"/>
    </location>
</feature>
<gene>
    <name evidence="2" type="ORF">AQPE_3212</name>
</gene>
<evidence type="ECO:0000313" key="3">
    <source>
        <dbReference type="Proteomes" id="UP001193389"/>
    </source>
</evidence>
<keyword evidence="1" id="KW-0472">Membrane</keyword>
<dbReference type="AlphaFoldDB" id="A0A5K7SC37"/>
<sequence length="55" mass="6315">MFSFKNVFNLGFYNLRINFNFSIKTSTNGIAISLFSVCMNFGTHGYFMVLFVVSK</sequence>
<protein>
    <submittedName>
        <fullName evidence="2">Uncharacterized protein</fullName>
    </submittedName>
</protein>
<dbReference type="Proteomes" id="UP001193389">
    <property type="component" value="Chromosome"/>
</dbReference>
<reference evidence="2" key="1">
    <citation type="journal article" date="2020" name="Int. J. Syst. Evol. Microbiol.">
        <title>Aquipluma nitroreducens gen. nov. sp. nov., a novel facultatively anaerobic bacterium isolated from a freshwater lake.</title>
        <authorList>
            <person name="Watanabe M."/>
            <person name="Kojima H."/>
            <person name="Fukui M."/>
        </authorList>
    </citation>
    <scope>NUCLEOTIDE SEQUENCE</scope>
    <source>
        <strain evidence="2">MeG22</strain>
    </source>
</reference>
<proteinExistence type="predicted"/>
<keyword evidence="1" id="KW-0812">Transmembrane</keyword>
<name>A0A5K7SC37_9BACT</name>
<keyword evidence="1" id="KW-1133">Transmembrane helix</keyword>
<evidence type="ECO:0000256" key="1">
    <source>
        <dbReference type="SAM" id="Phobius"/>
    </source>
</evidence>
<dbReference type="KEGG" id="anf:AQPE_3212"/>
<dbReference type="EMBL" id="AP018694">
    <property type="protein sequence ID" value="BBE19039.1"/>
    <property type="molecule type" value="Genomic_DNA"/>
</dbReference>
<evidence type="ECO:0000313" key="2">
    <source>
        <dbReference type="EMBL" id="BBE19039.1"/>
    </source>
</evidence>
<accession>A0A5K7SC37</accession>
<keyword evidence="3" id="KW-1185">Reference proteome</keyword>